<feature type="binding site" evidence="5">
    <location>
        <position position="163"/>
    </location>
    <ligand>
        <name>S-adenosyl-L-methionine</name>
        <dbReference type="ChEBI" id="CHEBI:59789"/>
    </ligand>
</feature>
<dbReference type="PATRIC" id="fig|1208922.3.peg.74"/>
<keyword evidence="9" id="KW-1185">Reference proteome</keyword>
<comment type="function">
    <text evidence="5">Methylates the class 1 translation termination release factors RF1/PrfA and RF2/PrfB on the glutamine residue of the universally conserved GGQ motif.</text>
</comment>
<dbReference type="SUPFAM" id="SSF53335">
    <property type="entry name" value="S-adenosyl-L-methionine-dependent methyltransferases"/>
    <property type="match status" value="1"/>
</dbReference>
<dbReference type="InterPro" id="IPR002052">
    <property type="entry name" value="DNA_methylase_N6_adenine_CS"/>
</dbReference>
<evidence type="ECO:0000313" key="8">
    <source>
        <dbReference type="EMBL" id="AGF49522.1"/>
    </source>
</evidence>
<dbReference type="GO" id="GO:0003676">
    <property type="term" value="F:nucleic acid binding"/>
    <property type="evidence" value="ECO:0007669"/>
    <property type="project" value="InterPro"/>
</dbReference>
<dbReference type="NCBIfam" id="TIGR00536">
    <property type="entry name" value="hemK_fam"/>
    <property type="match status" value="1"/>
</dbReference>
<dbReference type="GO" id="GO:0032259">
    <property type="term" value="P:methylation"/>
    <property type="evidence" value="ECO:0007669"/>
    <property type="project" value="UniProtKB-KW"/>
</dbReference>
<dbReference type="PANTHER" id="PTHR18895">
    <property type="entry name" value="HEMK METHYLTRANSFERASE"/>
    <property type="match status" value="1"/>
</dbReference>
<keyword evidence="2 5" id="KW-0808">Transferase</keyword>
<dbReference type="InterPro" id="IPR050320">
    <property type="entry name" value="N5-glutamine_MTase"/>
</dbReference>
<dbReference type="InterPro" id="IPR040758">
    <property type="entry name" value="PrmC_N"/>
</dbReference>
<dbReference type="NCBIfam" id="TIGR03534">
    <property type="entry name" value="RF_mod_PrmC"/>
    <property type="match status" value="1"/>
</dbReference>
<dbReference type="Gene3D" id="3.40.50.150">
    <property type="entry name" value="Vaccinia Virus protein VP39"/>
    <property type="match status" value="1"/>
</dbReference>
<evidence type="ECO:0000313" key="9">
    <source>
        <dbReference type="Proteomes" id="UP000011563"/>
    </source>
</evidence>
<dbReference type="PROSITE" id="PS00092">
    <property type="entry name" value="N6_MTASE"/>
    <property type="match status" value="1"/>
</dbReference>
<feature type="binding site" evidence="5">
    <location>
        <begin position="180"/>
        <end position="183"/>
    </location>
    <ligand>
        <name>substrate</name>
    </ligand>
</feature>
<proteinExistence type="inferred from homology"/>
<feature type="domain" description="Release factor glutamine methyltransferase N-terminal" evidence="7">
    <location>
        <begin position="13"/>
        <end position="68"/>
    </location>
</feature>
<feature type="binding site" evidence="5">
    <location>
        <begin position="113"/>
        <end position="117"/>
    </location>
    <ligand>
        <name>S-adenosyl-L-methionine</name>
        <dbReference type="ChEBI" id="CHEBI:59789"/>
    </ligand>
</feature>
<accession>M1LVE3</accession>
<dbReference type="EMBL" id="CP003807">
    <property type="protein sequence ID" value="AGF49522.1"/>
    <property type="molecule type" value="Genomic_DNA"/>
</dbReference>
<dbReference type="RefSeq" id="WP_015237796.1">
    <property type="nucleotide sequence ID" value="NC_020285.1"/>
</dbReference>
<dbReference type="InterPro" id="IPR004556">
    <property type="entry name" value="HemK-like"/>
</dbReference>
<dbReference type="EC" id="2.1.1.297" evidence="5"/>
<dbReference type="InterPro" id="IPR019874">
    <property type="entry name" value="RF_methyltr_PrmC"/>
</dbReference>
<dbReference type="KEGG" id="kbt:BCUE_0292"/>
<evidence type="ECO:0000256" key="3">
    <source>
        <dbReference type="ARBA" id="ARBA00022691"/>
    </source>
</evidence>
<dbReference type="Gene3D" id="1.10.8.10">
    <property type="entry name" value="DNA helicase RuvA subunit, C-terminal domain"/>
    <property type="match status" value="1"/>
</dbReference>
<dbReference type="PANTHER" id="PTHR18895:SF74">
    <property type="entry name" value="MTRF1L RELEASE FACTOR GLUTAMINE METHYLTRANSFERASE"/>
    <property type="match status" value="1"/>
</dbReference>
<dbReference type="Pfam" id="PF05175">
    <property type="entry name" value="MTS"/>
    <property type="match status" value="1"/>
</dbReference>
<keyword evidence="1 5" id="KW-0489">Methyltransferase</keyword>
<dbReference type="HOGENOM" id="CLU_018398_3_1_4"/>
<evidence type="ECO:0000256" key="2">
    <source>
        <dbReference type="ARBA" id="ARBA00022679"/>
    </source>
</evidence>
<dbReference type="GO" id="GO:0102559">
    <property type="term" value="F:peptide chain release factor N(5)-glutamine methyltransferase activity"/>
    <property type="evidence" value="ECO:0007669"/>
    <property type="project" value="UniProtKB-EC"/>
</dbReference>
<evidence type="ECO:0000259" key="6">
    <source>
        <dbReference type="Pfam" id="PF05175"/>
    </source>
</evidence>
<dbReference type="CDD" id="cd02440">
    <property type="entry name" value="AdoMet_MTases"/>
    <property type="match status" value="1"/>
</dbReference>
<dbReference type="InterPro" id="IPR029063">
    <property type="entry name" value="SAM-dependent_MTases_sf"/>
</dbReference>
<reference evidence="8 9" key="1">
    <citation type="journal article" date="2013" name="Genome Biol. Evol.">
        <title>Genome evolution and phylogenomic analysis of candidatus kinetoplastibacterium, the betaproteobacterial endosymbionts of strigomonas and angomonas.</title>
        <authorList>
            <person name="Alves J.M."/>
            <person name="Serrano M.G."/>
            <person name="Maia da Silva F."/>
            <person name="Voegtly L.J."/>
            <person name="Matveyev A.V."/>
            <person name="Teixeira M.M."/>
            <person name="Camargo E.P."/>
            <person name="Buck G.A."/>
        </authorList>
    </citation>
    <scope>NUCLEOTIDE SEQUENCE [LARGE SCALE GENOMIC DNA]</scope>
    <source>
        <strain evidence="8 9">TCC012E</strain>
    </source>
</reference>
<feature type="binding site" evidence="5">
    <location>
        <position position="136"/>
    </location>
    <ligand>
        <name>S-adenosyl-L-methionine</name>
        <dbReference type="ChEBI" id="CHEBI:59789"/>
    </ligand>
</feature>
<comment type="catalytic activity">
    <reaction evidence="4 5">
        <text>L-glutaminyl-[peptide chain release factor] + S-adenosyl-L-methionine = N(5)-methyl-L-glutaminyl-[peptide chain release factor] + S-adenosyl-L-homocysteine + H(+)</text>
        <dbReference type="Rhea" id="RHEA:42896"/>
        <dbReference type="Rhea" id="RHEA-COMP:10271"/>
        <dbReference type="Rhea" id="RHEA-COMP:10272"/>
        <dbReference type="ChEBI" id="CHEBI:15378"/>
        <dbReference type="ChEBI" id="CHEBI:30011"/>
        <dbReference type="ChEBI" id="CHEBI:57856"/>
        <dbReference type="ChEBI" id="CHEBI:59789"/>
        <dbReference type="ChEBI" id="CHEBI:61891"/>
        <dbReference type="EC" id="2.1.1.297"/>
    </reaction>
</comment>
<dbReference type="AlphaFoldDB" id="M1LVE3"/>
<comment type="similarity">
    <text evidence="5">Belongs to the protein N5-glutamine methyltransferase family. PrmC subfamily.</text>
</comment>
<protein>
    <recommendedName>
        <fullName evidence="5">Release factor glutamine methyltransferase</fullName>
        <shortName evidence="5">RF MTase</shortName>
        <ecNumber evidence="5">2.1.1.297</ecNumber>
    </recommendedName>
    <alternativeName>
        <fullName evidence="5">N5-glutamine methyltransferase PrmC</fullName>
    </alternativeName>
    <alternativeName>
        <fullName evidence="5">Protein-(glutamine-N5) MTase PrmC</fullName>
    </alternativeName>
    <alternativeName>
        <fullName evidence="5">Protein-glutamine N-methyltransferase PrmC</fullName>
    </alternativeName>
</protein>
<evidence type="ECO:0000256" key="1">
    <source>
        <dbReference type="ARBA" id="ARBA00022603"/>
    </source>
</evidence>
<dbReference type="HAMAP" id="MF_02126">
    <property type="entry name" value="RF_methyltr_PrmC"/>
    <property type="match status" value="1"/>
</dbReference>
<evidence type="ECO:0000256" key="5">
    <source>
        <dbReference type="HAMAP-Rule" id="MF_02126"/>
    </source>
</evidence>
<dbReference type="Pfam" id="PF17827">
    <property type="entry name" value="PrmC_N"/>
    <property type="match status" value="1"/>
</dbReference>
<evidence type="ECO:0000256" key="4">
    <source>
        <dbReference type="ARBA" id="ARBA00048391"/>
    </source>
</evidence>
<keyword evidence="3 5" id="KW-0949">S-adenosyl-L-methionine</keyword>
<sequence>MEFSIRNLMRDTSLPNTEILILLEKVLQKPKTWIIANDLNVISNVLFYKYIDLRNRRIDGEPIAYLVGYKEFMNNKFLVNRSVLIPRPETELLVDVAINSLKPSNGCRVLDLGTGCGAIAISIYLMKSNIEVVGSDIDLYALSVAEMNSRKLCANIDLIHSNWFDCFDSKMGKFDIIVSNPPYIHSLDKHLESGDLRFEPRIALTDELDGLSHISNIIYNARNYMNKGAYLWLEHGWDQSSMVKYLLKMAGFSNVNSFLDLSGIVRVTGGSI</sequence>
<dbReference type="Proteomes" id="UP000011563">
    <property type="component" value="Chromosome"/>
</dbReference>
<organism evidence="8 9">
    <name type="scientific">Candidatus Kinetoplastidibacterium blastocrithidiae TCC012E</name>
    <dbReference type="NCBI Taxonomy" id="1208922"/>
    <lineage>
        <taxon>Bacteria</taxon>
        <taxon>Pseudomonadati</taxon>
        <taxon>Pseudomonadota</taxon>
        <taxon>Betaproteobacteria</taxon>
        <taxon>Candidatus Kinetoplastidibacterium</taxon>
    </lineage>
</organism>
<gene>
    <name evidence="5" type="primary">prmC</name>
    <name evidence="8" type="ORF">BCUE_0292</name>
</gene>
<evidence type="ECO:0000259" key="7">
    <source>
        <dbReference type="Pfam" id="PF17827"/>
    </source>
</evidence>
<name>M1LVE3_9PROT</name>
<feature type="binding site" evidence="5">
    <location>
        <position position="180"/>
    </location>
    <ligand>
        <name>S-adenosyl-L-methionine</name>
        <dbReference type="ChEBI" id="CHEBI:59789"/>
    </ligand>
</feature>
<feature type="domain" description="Methyltransferase small" evidence="6">
    <location>
        <begin position="98"/>
        <end position="188"/>
    </location>
</feature>
<dbReference type="InterPro" id="IPR007848">
    <property type="entry name" value="Small_mtfrase_dom"/>
</dbReference>